<comment type="caution">
    <text evidence="2">The sequence shown here is derived from an EMBL/GenBank/DDBJ whole genome shotgun (WGS) entry which is preliminary data.</text>
</comment>
<reference evidence="2" key="1">
    <citation type="journal article" date="2022" name="bioRxiv">
        <title>Sequencing and chromosome-scale assembly of the giantPleurodeles waltlgenome.</title>
        <authorList>
            <person name="Brown T."/>
            <person name="Elewa A."/>
            <person name="Iarovenko S."/>
            <person name="Subramanian E."/>
            <person name="Araus A.J."/>
            <person name="Petzold A."/>
            <person name="Susuki M."/>
            <person name="Suzuki K.-i.T."/>
            <person name="Hayashi T."/>
            <person name="Toyoda A."/>
            <person name="Oliveira C."/>
            <person name="Osipova E."/>
            <person name="Leigh N.D."/>
            <person name="Simon A."/>
            <person name="Yun M.H."/>
        </authorList>
    </citation>
    <scope>NUCLEOTIDE SEQUENCE</scope>
    <source>
        <strain evidence="2">20211129_DDA</strain>
        <tissue evidence="2">Liver</tissue>
    </source>
</reference>
<sequence length="176" mass="18556">MHLSAPRSGVPAPGASQTPVGGHTRCPEGHLTGQVCACSWAGRRVGSRHEEARGGSVPAGTSAESSSFSPGRASEGSGGDAASGGQPGGRAGTVLLYHFNGVQEHLLHPIFTYTDPKSYNYSGQRHQWSLRGSKRSQALVGSLLKNSGMAWSAIIAPRVLPFHLREDFGERRQSPK</sequence>
<proteinExistence type="predicted"/>
<dbReference type="Proteomes" id="UP001066276">
    <property type="component" value="Chromosome 5"/>
</dbReference>
<dbReference type="EMBL" id="JANPWB010000009">
    <property type="protein sequence ID" value="KAJ1148509.1"/>
    <property type="molecule type" value="Genomic_DNA"/>
</dbReference>
<feature type="region of interest" description="Disordered" evidence="1">
    <location>
        <begin position="1"/>
        <end position="26"/>
    </location>
</feature>
<gene>
    <name evidence="2" type="ORF">NDU88_001339</name>
</gene>
<evidence type="ECO:0000256" key="1">
    <source>
        <dbReference type="SAM" id="MobiDB-lite"/>
    </source>
</evidence>
<accession>A0AAV7R8A3</accession>
<evidence type="ECO:0000313" key="2">
    <source>
        <dbReference type="EMBL" id="KAJ1148509.1"/>
    </source>
</evidence>
<keyword evidence="3" id="KW-1185">Reference proteome</keyword>
<organism evidence="2 3">
    <name type="scientific">Pleurodeles waltl</name>
    <name type="common">Iberian ribbed newt</name>
    <dbReference type="NCBI Taxonomy" id="8319"/>
    <lineage>
        <taxon>Eukaryota</taxon>
        <taxon>Metazoa</taxon>
        <taxon>Chordata</taxon>
        <taxon>Craniata</taxon>
        <taxon>Vertebrata</taxon>
        <taxon>Euteleostomi</taxon>
        <taxon>Amphibia</taxon>
        <taxon>Batrachia</taxon>
        <taxon>Caudata</taxon>
        <taxon>Salamandroidea</taxon>
        <taxon>Salamandridae</taxon>
        <taxon>Pleurodelinae</taxon>
        <taxon>Pleurodeles</taxon>
    </lineage>
</organism>
<feature type="region of interest" description="Disordered" evidence="1">
    <location>
        <begin position="49"/>
        <end position="87"/>
    </location>
</feature>
<protein>
    <submittedName>
        <fullName evidence="2">Uncharacterized protein</fullName>
    </submittedName>
</protein>
<name>A0AAV7R8A3_PLEWA</name>
<evidence type="ECO:0000313" key="3">
    <source>
        <dbReference type="Proteomes" id="UP001066276"/>
    </source>
</evidence>
<dbReference type="AlphaFoldDB" id="A0AAV7R8A3"/>
<feature type="compositionally biased region" description="Gly residues" evidence="1">
    <location>
        <begin position="76"/>
        <end position="87"/>
    </location>
</feature>